<reference evidence="3" key="1">
    <citation type="journal article" date="2019" name="Int. J. Syst. Evol. Microbiol.">
        <title>The Global Catalogue of Microorganisms (GCM) 10K type strain sequencing project: providing services to taxonomists for standard genome sequencing and annotation.</title>
        <authorList>
            <consortium name="The Broad Institute Genomics Platform"/>
            <consortium name="The Broad Institute Genome Sequencing Center for Infectious Disease"/>
            <person name="Wu L."/>
            <person name="Ma J."/>
        </authorList>
    </citation>
    <scope>NUCLEOTIDE SEQUENCE [LARGE SCALE GENOMIC DNA]</scope>
    <source>
        <strain evidence="3">CCUG 52537</strain>
    </source>
</reference>
<dbReference type="InterPro" id="IPR003607">
    <property type="entry name" value="HD/PDEase_dom"/>
</dbReference>
<dbReference type="Gene3D" id="1.10.3210.10">
    <property type="entry name" value="Hypothetical protein af1432"/>
    <property type="match status" value="1"/>
</dbReference>
<evidence type="ECO:0000259" key="1">
    <source>
        <dbReference type="PROSITE" id="PS51832"/>
    </source>
</evidence>
<feature type="domain" description="HD-GYP" evidence="1">
    <location>
        <begin position="169"/>
        <end position="365"/>
    </location>
</feature>
<dbReference type="PROSITE" id="PS51832">
    <property type="entry name" value="HD_GYP"/>
    <property type="match status" value="1"/>
</dbReference>
<dbReference type="PANTHER" id="PTHR43155:SF2">
    <property type="entry name" value="CYCLIC DI-GMP PHOSPHODIESTERASE PA4108"/>
    <property type="match status" value="1"/>
</dbReference>
<accession>A0ABW3C0B2</accession>
<dbReference type="SUPFAM" id="SSF109604">
    <property type="entry name" value="HD-domain/PDEase-like"/>
    <property type="match status" value="1"/>
</dbReference>
<dbReference type="EMBL" id="JBHTIK010000002">
    <property type="protein sequence ID" value="MFD0847730.1"/>
    <property type="molecule type" value="Genomic_DNA"/>
</dbReference>
<evidence type="ECO:0000313" key="2">
    <source>
        <dbReference type="EMBL" id="MFD0847730.1"/>
    </source>
</evidence>
<name>A0ABW3C0B2_SPHXN</name>
<dbReference type="InterPro" id="IPR021812">
    <property type="entry name" value="DUF3391"/>
</dbReference>
<dbReference type="Pfam" id="PF13487">
    <property type="entry name" value="HD_5"/>
    <property type="match status" value="1"/>
</dbReference>
<dbReference type="RefSeq" id="WP_381487227.1">
    <property type="nucleotide sequence ID" value="NZ_JBHTIK010000002.1"/>
</dbReference>
<dbReference type="CDD" id="cd00077">
    <property type="entry name" value="HDc"/>
    <property type="match status" value="1"/>
</dbReference>
<protein>
    <submittedName>
        <fullName evidence="2">HD-GYP domain-containing protein</fullName>
    </submittedName>
</protein>
<sequence length="436" mass="47212">MLKRIRRDQIRSGMFIHAIEGSWFSHPFMKAGFLLTEADDVAALRTSRADAVVIDTERGVDVDQPPKAVPVAAEAAVEEVTAEAIARQAATAAEDAPPEATVVPLHTPGPAPSATEPADGPCSLAEEFGRASRIAENAKLVMTELYDQARLGRIVEAEMLVPLVDEIAASIARNQSALTSILRLKSKDEYTYVHSVAVAALMINLGREVGGFDRDSLRDAGVAGLLHDIGKMAMPAEVLGKPGDLTSAEYSIMKTHTERGHHLLSQSRDVPEMAFDVCLHHHERINGTGYPKRLKGSQITLVARMGAVCDVYDALTSNRPYKEAWVPNMALKTMFGSRGHFDPDILTAFIRSVGIYPVGTVVRLRSEHLAVVTDVNPADLTRPVVRIFFSIAKQTSIAPQDVNLLTDAVGDAIVSSENPEDWGLQGWEGRWGVLAA</sequence>
<dbReference type="SMART" id="SM00471">
    <property type="entry name" value="HDc"/>
    <property type="match status" value="1"/>
</dbReference>
<keyword evidence="3" id="KW-1185">Reference proteome</keyword>
<gene>
    <name evidence="2" type="ORF">ACFQ00_05280</name>
</gene>
<dbReference type="NCBIfam" id="TIGR00277">
    <property type="entry name" value="HDIG"/>
    <property type="match status" value="1"/>
</dbReference>
<dbReference type="Pfam" id="PF11871">
    <property type="entry name" value="DUF3391"/>
    <property type="match status" value="1"/>
</dbReference>
<dbReference type="InterPro" id="IPR037522">
    <property type="entry name" value="HD_GYP_dom"/>
</dbReference>
<dbReference type="InterPro" id="IPR006675">
    <property type="entry name" value="HDIG_dom"/>
</dbReference>
<evidence type="ECO:0000313" key="3">
    <source>
        <dbReference type="Proteomes" id="UP001597124"/>
    </source>
</evidence>
<organism evidence="2 3">
    <name type="scientific">Sphingosinicella xenopeptidilytica</name>
    <dbReference type="NCBI Taxonomy" id="364098"/>
    <lineage>
        <taxon>Bacteria</taxon>
        <taxon>Pseudomonadati</taxon>
        <taxon>Pseudomonadota</taxon>
        <taxon>Alphaproteobacteria</taxon>
        <taxon>Sphingomonadales</taxon>
        <taxon>Sphingosinicellaceae</taxon>
        <taxon>Sphingosinicella</taxon>
    </lineage>
</organism>
<dbReference type="Proteomes" id="UP001597124">
    <property type="component" value="Unassembled WGS sequence"/>
</dbReference>
<proteinExistence type="predicted"/>
<dbReference type="PANTHER" id="PTHR43155">
    <property type="entry name" value="CYCLIC DI-GMP PHOSPHODIESTERASE PA4108-RELATED"/>
    <property type="match status" value="1"/>
</dbReference>
<comment type="caution">
    <text evidence="2">The sequence shown here is derived from an EMBL/GenBank/DDBJ whole genome shotgun (WGS) entry which is preliminary data.</text>
</comment>